<keyword evidence="2" id="KW-1185">Reference proteome</keyword>
<dbReference type="EMBL" id="JADGMS010000010">
    <property type="protein sequence ID" value="KAF9673563.1"/>
    <property type="molecule type" value="Genomic_DNA"/>
</dbReference>
<evidence type="ECO:0000313" key="1">
    <source>
        <dbReference type="EMBL" id="KAF9673563.1"/>
    </source>
</evidence>
<organism evidence="1 2">
    <name type="scientific">Salix dunnii</name>
    <dbReference type="NCBI Taxonomy" id="1413687"/>
    <lineage>
        <taxon>Eukaryota</taxon>
        <taxon>Viridiplantae</taxon>
        <taxon>Streptophyta</taxon>
        <taxon>Embryophyta</taxon>
        <taxon>Tracheophyta</taxon>
        <taxon>Spermatophyta</taxon>
        <taxon>Magnoliopsida</taxon>
        <taxon>eudicotyledons</taxon>
        <taxon>Gunneridae</taxon>
        <taxon>Pentapetalae</taxon>
        <taxon>rosids</taxon>
        <taxon>fabids</taxon>
        <taxon>Malpighiales</taxon>
        <taxon>Salicaceae</taxon>
        <taxon>Saliceae</taxon>
        <taxon>Salix</taxon>
    </lineage>
</organism>
<reference evidence="1 2" key="1">
    <citation type="submission" date="2020-10" db="EMBL/GenBank/DDBJ databases">
        <title>Plant Genome Project.</title>
        <authorList>
            <person name="Zhang R.-G."/>
        </authorList>
    </citation>
    <scope>NUCLEOTIDE SEQUENCE [LARGE SCALE GENOMIC DNA]</scope>
    <source>
        <strain evidence="1">FAFU-HL-1</strain>
        <tissue evidence="1">Leaf</tissue>
    </source>
</reference>
<sequence>MSTSLRRRLVIRALLCVGGLRIIFKIHKELPRVSNLSAQRESLKSEYEMEIWPGSLVAMDNGPAASLSEKNKNGSSSCGYPLPAVPLQNFQRNKAVKIASIIFQKVLVGCLGKPWSFVSESFIARGFTSHRLSFLFPYKTNQIRRFIDS</sequence>
<dbReference type="Proteomes" id="UP000657918">
    <property type="component" value="Unassembled WGS sequence"/>
</dbReference>
<dbReference type="OrthoDB" id="10383201at2759"/>
<protein>
    <submittedName>
        <fullName evidence="1">Uncharacterized protein</fullName>
    </submittedName>
</protein>
<evidence type="ECO:0000313" key="2">
    <source>
        <dbReference type="Proteomes" id="UP000657918"/>
    </source>
</evidence>
<accession>A0A835JS33</accession>
<gene>
    <name evidence="1" type="ORF">SADUNF_Sadunf10G0037100</name>
</gene>
<proteinExistence type="predicted"/>
<dbReference type="AlphaFoldDB" id="A0A835JS33"/>
<name>A0A835JS33_9ROSI</name>
<comment type="caution">
    <text evidence="1">The sequence shown here is derived from an EMBL/GenBank/DDBJ whole genome shotgun (WGS) entry which is preliminary data.</text>
</comment>